<dbReference type="HOGENOM" id="CLU_505972_0_0_0"/>
<evidence type="ECO:0000313" key="3">
    <source>
        <dbReference type="Proteomes" id="UP000014227"/>
    </source>
</evidence>
<feature type="region of interest" description="Disordered" evidence="1">
    <location>
        <begin position="513"/>
        <end position="538"/>
    </location>
</feature>
<name>S0EXQ2_CHTCT</name>
<proteinExistence type="predicted"/>
<dbReference type="InParanoid" id="S0EXQ2"/>
<dbReference type="Proteomes" id="UP000014227">
    <property type="component" value="Chromosome I"/>
</dbReference>
<dbReference type="SUPFAM" id="SSF49478">
    <property type="entry name" value="Cna protein B-type domain"/>
    <property type="match status" value="1"/>
</dbReference>
<gene>
    <name evidence="2" type="ORF">CCALI_02479</name>
</gene>
<dbReference type="EMBL" id="HF951689">
    <property type="protein sequence ID" value="CCW36277.1"/>
    <property type="molecule type" value="Genomic_DNA"/>
</dbReference>
<evidence type="ECO:0000313" key="2">
    <source>
        <dbReference type="EMBL" id="CCW36277.1"/>
    </source>
</evidence>
<keyword evidence="3" id="KW-1185">Reference proteome</keyword>
<accession>S0EXQ2</accession>
<evidence type="ECO:0000256" key="1">
    <source>
        <dbReference type="SAM" id="MobiDB-lite"/>
    </source>
</evidence>
<protein>
    <recommendedName>
        <fullName evidence="4">Carboxypeptidase regulatory-like domain-containing protein</fullName>
    </recommendedName>
</protein>
<dbReference type="AlphaFoldDB" id="S0EXQ2"/>
<organism evidence="2 3">
    <name type="scientific">Chthonomonas calidirosea (strain DSM 23976 / ICMP 18418 / T49)</name>
    <dbReference type="NCBI Taxonomy" id="1303518"/>
    <lineage>
        <taxon>Bacteria</taxon>
        <taxon>Bacillati</taxon>
        <taxon>Armatimonadota</taxon>
        <taxon>Chthonomonadia</taxon>
        <taxon>Chthonomonadales</taxon>
        <taxon>Chthonomonadaceae</taxon>
        <taxon>Chthonomonas</taxon>
    </lineage>
</organism>
<dbReference type="KEGG" id="ccz:CCALI_02479"/>
<reference evidence="3" key="1">
    <citation type="submission" date="2013-03" db="EMBL/GenBank/DDBJ databases">
        <title>Genome sequence of Chthonomonas calidirosea, the first sequenced genome from the Armatimonadetes phylum (formally candidate division OP10).</title>
        <authorList>
            <person name="Lee K.C.Y."/>
            <person name="Morgan X.C."/>
            <person name="Dunfield P.F."/>
            <person name="Tamas I."/>
            <person name="Houghton K.M."/>
            <person name="Vyssotski M."/>
            <person name="Ryan J.L.J."/>
            <person name="Lagutin K."/>
            <person name="McDonald I.R."/>
            <person name="Stott M.B."/>
        </authorList>
    </citation>
    <scope>NUCLEOTIDE SEQUENCE [LARGE SCALE GENOMIC DNA]</scope>
    <source>
        <strain evidence="3">DSM 23976 / ICMP 18418 / T49</strain>
    </source>
</reference>
<sequence>MQVPQEADWGGFYPVDDQYTLTVLLHDSQGRLGQMVVKSLQTGMLIRRWSASRDGRQLKGAVQLPWEVDYVTLEVSSRDGQPMFALAATNGLADRLVLLDWNVGFVPYRPAVIESAKGHVADASNTPVGNPYQWRGVFIPSINGGGAGAPTSWSSANADAVNDDSTKAPLLPPPPFQNYIKRNVLLDTLSQGLDMLPVSNPVYLDWLIKEVKDQSSRDTTPALSCLELPPYSLGSGYWNVDFSGTVIGVLAVPYRRTENVGTDLNMLLEQIRKLFKCSDKSFTEMLLDAAEAYLRSEQNRSGYFAGDLLEIGNLYRVDVLERYCGVQGYPLTQEVTFQLAPDIAPPAGWPAYGQLSDQGAWTTPPPPGLIDDTPPLVFDASGKATLQLNKGWRYEVSGAYEGYEAGKHNFDTPVSGVISVPCLLKVLLILKVYTTSPDSGAIPANITITDVKGNPVMTGTTQSDGKGNYVFSNPIGQTLSPGEYTITATSMGPPRNPGTTTITVSRGVEQEVTVQLGPIRRPPLKKKAKQSGSSSALP</sequence>
<evidence type="ECO:0008006" key="4">
    <source>
        <dbReference type="Google" id="ProtNLM"/>
    </source>
</evidence>
<dbReference type="PATRIC" id="fig|1303518.3.peg.2576"/>
<dbReference type="Gene3D" id="2.60.40.1120">
    <property type="entry name" value="Carboxypeptidase-like, regulatory domain"/>
    <property type="match status" value="1"/>
</dbReference>